<keyword evidence="3 6" id="KW-0812">Transmembrane</keyword>
<comment type="caution">
    <text evidence="6">Lacks conserved residue(s) required for the propagation of feature annotation.</text>
</comment>
<dbReference type="Proteomes" id="UP000008281">
    <property type="component" value="Unassembled WGS sequence"/>
</dbReference>
<feature type="transmembrane region" description="Helical" evidence="6">
    <location>
        <begin position="128"/>
        <end position="148"/>
    </location>
</feature>
<dbReference type="PANTHER" id="PTHR31552:SF30">
    <property type="entry name" value="SERPENTINE RECEPTOR CLASS GAMMA"/>
    <property type="match status" value="1"/>
</dbReference>
<organism evidence="8">
    <name type="scientific">Caenorhabditis remanei</name>
    <name type="common">Caenorhabditis vulgaris</name>
    <dbReference type="NCBI Taxonomy" id="31234"/>
    <lineage>
        <taxon>Eukaryota</taxon>
        <taxon>Metazoa</taxon>
        <taxon>Ecdysozoa</taxon>
        <taxon>Nematoda</taxon>
        <taxon>Chromadorea</taxon>
        <taxon>Rhabditida</taxon>
        <taxon>Rhabditina</taxon>
        <taxon>Rhabditomorpha</taxon>
        <taxon>Rhabditoidea</taxon>
        <taxon>Rhabditidae</taxon>
        <taxon>Peloderinae</taxon>
        <taxon>Caenorhabditis</taxon>
    </lineage>
</organism>
<dbReference type="OMA" id="QPWLLVC"/>
<comment type="subcellular location">
    <subcellularLocation>
        <location evidence="1">Membrane</location>
        <topology evidence="1">Multi-pass membrane protein</topology>
    </subcellularLocation>
</comment>
<protein>
    <recommendedName>
        <fullName evidence="6">Serpentine receptor class gamma</fullName>
    </recommendedName>
</protein>
<feature type="transmembrane region" description="Helical" evidence="6">
    <location>
        <begin position="6"/>
        <end position="31"/>
    </location>
</feature>
<dbReference type="OrthoDB" id="5863443at2759"/>
<name>E3N059_CAERE</name>
<feature type="transmembrane region" description="Helical" evidence="6">
    <location>
        <begin position="43"/>
        <end position="64"/>
    </location>
</feature>
<feature type="transmembrane region" description="Helical" evidence="6">
    <location>
        <begin position="175"/>
        <end position="201"/>
    </location>
</feature>
<dbReference type="GO" id="GO:0016020">
    <property type="term" value="C:membrane"/>
    <property type="evidence" value="ECO:0007669"/>
    <property type="project" value="UniProtKB-SubCell"/>
</dbReference>
<gene>
    <name evidence="7" type="ORF">CRE_12149</name>
</gene>
<dbReference type="GO" id="GO:0007606">
    <property type="term" value="P:sensory perception of chemical stimulus"/>
    <property type="evidence" value="ECO:0007669"/>
    <property type="project" value="UniProtKB-UniRule"/>
</dbReference>
<dbReference type="HOGENOM" id="CLU_069704_1_1_1"/>
<sequence length="302" mass="34627">MSVALISFIASVSYGLPSACLYVITFFVIIKNRKTFDSSFFEIYLYDGAMNLLTYFTGFFTMRLNKITCEECLMALLYKNLDGLLLQLIGTMGVHMAYVQYSMSTLVSLNRLSVLLNFNFFEPIWKKCIWIVVILIYFIPFLNTNVVFNNQMKITHSEEDDSYSITSPELPITKIYGILIPFMFITTIVCVFCNTISIIFISKMSIHRKTAEFNVLIMMSITCSVQIVGTVITIALQYFSTSPLVFSILGMMLPYSSDGLSLVQPWLLVCFSHSMREEMKSMFGLTTQRPDRQLFHTRSFTN</sequence>
<evidence type="ECO:0000256" key="1">
    <source>
        <dbReference type="ARBA" id="ARBA00004141"/>
    </source>
</evidence>
<dbReference type="PANTHER" id="PTHR31552">
    <property type="entry name" value="SERPENTINE RECEPTOR CLASS GAMMA"/>
    <property type="match status" value="1"/>
</dbReference>
<accession>E3N059</accession>
<keyword evidence="5 6" id="KW-0472">Membrane</keyword>
<dbReference type="FunCoup" id="E3N059">
    <property type="interactions" value="3"/>
</dbReference>
<evidence type="ECO:0000256" key="2">
    <source>
        <dbReference type="ARBA" id="ARBA00005692"/>
    </source>
</evidence>
<dbReference type="STRING" id="31234.E3N059"/>
<evidence type="ECO:0000256" key="6">
    <source>
        <dbReference type="RuleBase" id="RU280813"/>
    </source>
</evidence>
<keyword evidence="4 6" id="KW-1133">Transmembrane helix</keyword>
<feature type="transmembrane region" description="Helical" evidence="6">
    <location>
        <begin position="213"/>
        <end position="239"/>
    </location>
</feature>
<dbReference type="GO" id="GO:0004888">
    <property type="term" value="F:transmembrane signaling receptor activity"/>
    <property type="evidence" value="ECO:0007669"/>
    <property type="project" value="InterPro"/>
</dbReference>
<evidence type="ECO:0000256" key="5">
    <source>
        <dbReference type="ARBA" id="ARBA00023136"/>
    </source>
</evidence>
<feature type="transmembrane region" description="Helical" evidence="6">
    <location>
        <begin position="245"/>
        <end position="271"/>
    </location>
</feature>
<evidence type="ECO:0000256" key="3">
    <source>
        <dbReference type="ARBA" id="ARBA00022692"/>
    </source>
</evidence>
<evidence type="ECO:0000313" key="8">
    <source>
        <dbReference type="Proteomes" id="UP000008281"/>
    </source>
</evidence>
<dbReference type="Pfam" id="PF02118">
    <property type="entry name" value="Srg"/>
    <property type="match status" value="1"/>
</dbReference>
<dbReference type="EMBL" id="DS268504">
    <property type="protein sequence ID" value="EFP13296.1"/>
    <property type="molecule type" value="Genomic_DNA"/>
</dbReference>
<comment type="similarity">
    <text evidence="2 6">Belongs to the nematode receptor-like protein srg family.</text>
</comment>
<proteinExistence type="inferred from homology"/>
<dbReference type="PRINTS" id="PR00698">
    <property type="entry name" value="TMPROTEINSRG"/>
</dbReference>
<dbReference type="InParanoid" id="E3N059"/>
<dbReference type="AlphaFoldDB" id="E3N059"/>
<reference evidence="7" key="1">
    <citation type="submission" date="2007-07" db="EMBL/GenBank/DDBJ databases">
        <title>PCAP assembly of the Caenorhabditis remanei genome.</title>
        <authorList>
            <consortium name="The Caenorhabditis remanei Sequencing Consortium"/>
            <person name="Wilson R.K."/>
        </authorList>
    </citation>
    <scope>NUCLEOTIDE SEQUENCE [LARGE SCALE GENOMIC DNA]</scope>
    <source>
        <strain evidence="7">PB4641</strain>
    </source>
</reference>
<keyword evidence="8" id="KW-1185">Reference proteome</keyword>
<evidence type="ECO:0000256" key="4">
    <source>
        <dbReference type="ARBA" id="ARBA00022989"/>
    </source>
</evidence>
<dbReference type="eggNOG" id="ENOG502TJFQ">
    <property type="taxonomic scope" value="Eukaryota"/>
</dbReference>
<evidence type="ECO:0000313" key="7">
    <source>
        <dbReference type="EMBL" id="EFP13296.1"/>
    </source>
</evidence>
<dbReference type="InterPro" id="IPR000609">
    <property type="entry name" value="7TM_GPCR_serpentine_rcpt_Srg"/>
</dbReference>